<feature type="region of interest" description="Disordered" evidence="1">
    <location>
        <begin position="398"/>
        <end position="643"/>
    </location>
</feature>
<evidence type="ECO:0000256" key="1">
    <source>
        <dbReference type="SAM" id="MobiDB-lite"/>
    </source>
</evidence>
<dbReference type="VEuPathDB" id="PiroplasmaDB:BOVATA_040470"/>
<comment type="caution">
    <text evidence="3">The sequence shown here is derived from an EMBL/GenBank/DDBJ whole genome shotgun (WGS) entry which is preliminary data.</text>
</comment>
<reference evidence="3 4" key="1">
    <citation type="journal article" date="2017" name="BMC Genomics">
        <title>Whole-genome assembly of Babesia ovata and comparative genomics between closely related pathogens.</title>
        <authorList>
            <person name="Yamagishi J."/>
            <person name="Asada M."/>
            <person name="Hakimi H."/>
            <person name="Tanaka T.Q."/>
            <person name="Sugimoto C."/>
            <person name="Kawazu S."/>
        </authorList>
    </citation>
    <scope>NUCLEOTIDE SEQUENCE [LARGE SCALE GENOMIC DNA]</scope>
    <source>
        <strain evidence="3 4">Miyake</strain>
    </source>
</reference>
<evidence type="ECO:0000256" key="2">
    <source>
        <dbReference type="SAM" id="Phobius"/>
    </source>
</evidence>
<dbReference type="GeneID" id="39876324"/>
<accession>A0A2H6KHT7</accession>
<feature type="compositionally biased region" description="Low complexity" evidence="1">
    <location>
        <begin position="503"/>
        <end position="528"/>
    </location>
</feature>
<organism evidence="3 4">
    <name type="scientific">Babesia ovata</name>
    <dbReference type="NCBI Taxonomy" id="189622"/>
    <lineage>
        <taxon>Eukaryota</taxon>
        <taxon>Sar</taxon>
        <taxon>Alveolata</taxon>
        <taxon>Apicomplexa</taxon>
        <taxon>Aconoidasida</taxon>
        <taxon>Piroplasmida</taxon>
        <taxon>Babesiidae</taxon>
        <taxon>Babesia</taxon>
    </lineage>
</organism>
<feature type="compositionally biased region" description="Gly residues" evidence="1">
    <location>
        <begin position="477"/>
        <end position="487"/>
    </location>
</feature>
<proteinExistence type="predicted"/>
<sequence length="1537" mass="170913">MVAGIPLTNLKQCLQFLLWLKGHSGMQNQVISELVKRYGESYNHISFTGKLPRAVSEFLEHVSKFYKKLVATPIEKSYIDPKAKDVTEALLDCIPKFLAALYFLWYNVDYRFDAVGGAKWRDDYPGWELDRQDFWGRTGWGGELQNYLRVLLSDKYGDLIAGGFGEGEVTYGYDYNSRYAYRYGMDMIPDLKNILDKHSHKYNDFRDVFFTTVISKSGAGTHKVNTANVLALVKTFCEIVAAEEKKLNGEKFKTHLEKGTQNKRICWNNLVAHCKNLEQQLGKLFNIEGFSYTGQVRSVKELNTETFAGETAEWFRQHLHKVQQNVQRIDKDFPVDDTRHLNYLQPFATENIFPYGFIFGDQGYGTMGDAWKTLSDHWDSVIDMLGKDRDGLDKLKKLLDGEPCRPPAPPPNPRPRLRQAPASRPSRPGRPAPPGTSRTSGVRTSGTRNVGGWLPRGSRVSGVGGGGGHNYRIRIQGSGGGSGAQGGRGHRPGSRGAKGTQGSTSTEPTLSSEPHLLHHQSTSQRHSQQPPPAAPSALRDHSPPATTLPTSEPLVSPAPTHGHSSASSSSSSSSSVTDVGGQERGGQSPTSGHIQQSGQDSAPNQDANPGIPGQHSDSGGGGGSGRAAGGTKDDSQARGSSVQQLLTPQNPATLQIPGASSLVFVSSDDLGQPAVHDPASPVGDHSAQQRLAAQGTMQLRDTGVARADSLSSPVVMQRSTQSTPASAHRHYTSVRTRDNFGAGGQADKDDTWWRPDWWDYNVDMKGKWIRKQQEDEWLKTQEQKDLEQQRRLQQHLRRFQQHKSRYTAPTPITIPEPIDFSVDGNVVYYDSDTELQGKRDVFDLRNERYMNSLRVETLRKIEEKHKLQKEAAGRYKTYEEHKYIKGQQDAGDVFTGIVPSNAGGMPNAAIIDKSAYLGVPRGEPIKAPKMFPPMPDVTGEHIPDPNLNTRLPMHPPIPRLKPKIESEMKKPYEPPISHTQPRHRTYQPQFQYIDPPPGVMIDEQICPAKYTSATTEKLPPTDTSNPPPLTVRDMLCWLGDLPNSLGYADLTRHIAGLFEGSEIIASSESFSAANVIGALSDTCGHASSVLAAMEGLKPATPNKFHYQRYGVPLMYYSDDPYTLLCQLVNYVYAACHQLSFLRAQCSRDTHSGGWRDCKFGRDVKVSKSWQCPQPPVDATKFEDHGCDASPLQGFLTDQSDLSTYLYRRGDICRRSRIKMGFRPDHLRQESKHGFYMYNVLAGVCYQNADPFEKFCRYLVCLTRRTPRTTGELVSFFHNFGNELQASSQLSRLGSALSKSHDDCPDWDRLGDADLNAIKDVRGSGTPNSNHNNGHPKTLSTLLGCGITNVNCPQHMKPITYRAYALYSTAFVHHYLSWVAYLSDRLWESLEKLSIDMKKHYGTKCLSLHQCPEALPLLYTHGFTAPEGTLQSRISCSKVSAKLEAVVSGKPIADLITCMDNFLIGIRAPFLFAITTLWLIATLYIAHSLLYRIDVLRIRSHLTTRASHLIDVKALLAGSRRMLSLYHGVDYFDDDPMG</sequence>
<name>A0A2H6KHT7_9APIC</name>
<keyword evidence="2" id="KW-0472">Membrane</keyword>
<feature type="compositionally biased region" description="Low complexity" evidence="1">
    <location>
        <begin position="435"/>
        <end position="448"/>
    </location>
</feature>
<dbReference type="OrthoDB" id="6410656at2759"/>
<evidence type="ECO:0000313" key="3">
    <source>
        <dbReference type="EMBL" id="GBE62554.1"/>
    </source>
</evidence>
<dbReference type="EMBL" id="BDSA01000005">
    <property type="protein sequence ID" value="GBE62554.1"/>
    <property type="molecule type" value="Genomic_DNA"/>
</dbReference>
<feature type="compositionally biased region" description="Polar residues" evidence="1">
    <location>
        <begin position="709"/>
        <end position="725"/>
    </location>
</feature>
<gene>
    <name evidence="3" type="ORF">BOVATA_040470</name>
</gene>
<feature type="compositionally biased region" description="Low complexity" evidence="1">
    <location>
        <begin position="564"/>
        <end position="575"/>
    </location>
</feature>
<feature type="region of interest" description="Disordered" evidence="1">
    <location>
        <begin position="707"/>
        <end position="732"/>
    </location>
</feature>
<keyword evidence="2" id="KW-0812">Transmembrane</keyword>
<evidence type="ECO:0000313" key="4">
    <source>
        <dbReference type="Proteomes" id="UP000236319"/>
    </source>
</evidence>
<feature type="compositionally biased region" description="Pro residues" evidence="1">
    <location>
        <begin position="404"/>
        <end position="414"/>
    </location>
</feature>
<feature type="compositionally biased region" description="Polar residues" evidence="1">
    <location>
        <begin position="585"/>
        <end position="607"/>
    </location>
</feature>
<feature type="transmembrane region" description="Helical" evidence="2">
    <location>
        <begin position="1469"/>
        <end position="1490"/>
    </location>
</feature>
<feature type="compositionally biased region" description="Gly residues" evidence="1">
    <location>
        <begin position="618"/>
        <end position="628"/>
    </location>
</feature>
<dbReference type="Proteomes" id="UP000236319">
    <property type="component" value="Unassembled WGS sequence"/>
</dbReference>
<keyword evidence="4" id="KW-1185">Reference proteome</keyword>
<dbReference type="RefSeq" id="XP_028868797.1">
    <property type="nucleotide sequence ID" value="XM_029012964.1"/>
</dbReference>
<keyword evidence="2" id="KW-1133">Transmembrane helix</keyword>
<protein>
    <submittedName>
        <fullName evidence="3">Ribosome-binding protein 1, putative</fullName>
    </submittedName>
</protein>